<evidence type="ECO:0000313" key="2">
    <source>
        <dbReference type="Proteomes" id="UP000179786"/>
    </source>
</evidence>
<sequence length="412" mass="44328">MIQADANGRLTGRFTIPPQSEVQIPAGVKSVVFQGKGGSMGAASYTGSGQIRTETLAQVTTITTRRFDPLAQTFTLVQSRYIAAVELFFTAKGDESVQVQIREVVQGIPTQTVLAQSAVESSEISLTEATLFSFSPVLLQAGQEYAIVVLTDGAAHEVAIAELGKFDQQHGWVTSQPYQVGVLLSSSNASTWTPHQEKDLTFNLKAAKFTSTQRIVDLGDFPVTQASDLMALAVVQRPSSDTSVSFDIIGTGTQSGDNFTLQNIQEWTPQRLAKKFNGSVNVSATLSGSSTLSPVLFAGSQCAVGEVKHSADYISRQISYRVGGRFTVSFEAVLQEGASIEVQLEQDDGSWLSVPLSVQHSSGDGWQQYDYVHSFAVPSDQDPDSKGTRVKLLLSGTTANRPRVKNLRAFST</sequence>
<evidence type="ECO:0000313" key="1">
    <source>
        <dbReference type="EMBL" id="OHU91272.1"/>
    </source>
</evidence>
<accession>A0A1S1MUP1</accession>
<gene>
    <name evidence="1" type="ORF">BET10_10605</name>
</gene>
<dbReference type="Proteomes" id="UP000179786">
    <property type="component" value="Unassembled WGS sequence"/>
</dbReference>
<proteinExistence type="predicted"/>
<dbReference type="RefSeq" id="WP_070985044.1">
    <property type="nucleotide sequence ID" value="NZ_MKJU01000025.1"/>
</dbReference>
<dbReference type="OrthoDB" id="6301006at2"/>
<dbReference type="EMBL" id="MKJU01000025">
    <property type="protein sequence ID" value="OHU91272.1"/>
    <property type="molecule type" value="Genomic_DNA"/>
</dbReference>
<comment type="caution">
    <text evidence="1">The sequence shown here is derived from an EMBL/GenBank/DDBJ whole genome shotgun (WGS) entry which is preliminary data.</text>
</comment>
<name>A0A1S1MUP1_9GAMM</name>
<dbReference type="AlphaFoldDB" id="A0A1S1MUP1"/>
<protein>
    <submittedName>
        <fullName evidence="1">Uncharacterized protein</fullName>
    </submittedName>
</protein>
<keyword evidence="2" id="KW-1185">Reference proteome</keyword>
<organism evidence="1 2">
    <name type="scientific">Pseudoalteromonas amylolytica</name>
    <dbReference type="NCBI Taxonomy" id="1859457"/>
    <lineage>
        <taxon>Bacteria</taxon>
        <taxon>Pseudomonadati</taxon>
        <taxon>Pseudomonadota</taxon>
        <taxon>Gammaproteobacteria</taxon>
        <taxon>Alteromonadales</taxon>
        <taxon>Pseudoalteromonadaceae</taxon>
        <taxon>Pseudoalteromonas</taxon>
    </lineage>
</organism>
<dbReference type="STRING" id="1859457.BET10_10605"/>
<reference evidence="1 2" key="1">
    <citation type="submission" date="2016-09" db="EMBL/GenBank/DDBJ databases">
        <title>Pseudoalteromonas amylolytica sp. nov., isolated from the surface seawater.</title>
        <authorList>
            <person name="Wu Y.-H."/>
            <person name="Cheng H."/>
            <person name="Jin X.-B."/>
            <person name="Wang C.-S."/>
            <person name="Xu X.-W."/>
        </authorList>
    </citation>
    <scope>NUCLEOTIDE SEQUENCE [LARGE SCALE GENOMIC DNA]</scope>
    <source>
        <strain evidence="1 2">JW1</strain>
    </source>
</reference>